<dbReference type="EMBL" id="JAKLTR010000005">
    <property type="protein sequence ID" value="MCG2614628.1"/>
    <property type="molecule type" value="Genomic_DNA"/>
</dbReference>
<dbReference type="RefSeq" id="WP_237871225.1">
    <property type="nucleotide sequence ID" value="NZ_JAKLTR010000005.1"/>
</dbReference>
<reference evidence="11" key="1">
    <citation type="submission" date="2022-01" db="EMBL/GenBank/DDBJ databases">
        <authorList>
            <person name="Jo J.-H."/>
            <person name="Im W.-T."/>
        </authorList>
    </citation>
    <scope>NUCLEOTIDE SEQUENCE</scope>
    <source>
        <strain evidence="11">NA20</strain>
    </source>
</reference>
<evidence type="ECO:0000256" key="4">
    <source>
        <dbReference type="ARBA" id="ARBA00022722"/>
    </source>
</evidence>
<evidence type="ECO:0000256" key="7">
    <source>
        <dbReference type="ARBA" id="ARBA00022884"/>
    </source>
</evidence>
<keyword evidence="5 8" id="KW-0255">Endonuclease</keyword>
<proteinExistence type="inferred from homology"/>
<dbReference type="SUPFAM" id="SSF54768">
    <property type="entry name" value="dsRNA-binding domain-like"/>
    <property type="match status" value="1"/>
</dbReference>
<dbReference type="SMART" id="SM00535">
    <property type="entry name" value="RIBOc"/>
    <property type="match status" value="1"/>
</dbReference>
<gene>
    <name evidence="8 11" type="primary">rnc</name>
    <name evidence="11" type="ORF">LZZ85_10060</name>
</gene>
<feature type="domain" description="RNase III" evidence="10">
    <location>
        <begin position="17"/>
        <end position="139"/>
    </location>
</feature>
<dbReference type="SUPFAM" id="SSF69065">
    <property type="entry name" value="RNase III domain-like"/>
    <property type="match status" value="1"/>
</dbReference>
<dbReference type="InterPro" id="IPR000999">
    <property type="entry name" value="RNase_III_dom"/>
</dbReference>
<evidence type="ECO:0000256" key="6">
    <source>
        <dbReference type="ARBA" id="ARBA00022801"/>
    </source>
</evidence>
<feature type="active site" evidence="8">
    <location>
        <position position="128"/>
    </location>
</feature>
<sequence length="249" mass="28359">MDFLTNLFKKHAGSTFKKELKNILGFEPKAISLYKTALTHRSVREGADENNERLEYLGDAILSALIADYLFKRYPYKEEGFLTEMRSKMVNRQQLNEIATRMGLKKVTLYNKMDSSLKVSQIFGNTLEALVGAIYLDSGYKKTSKWVLEYIIQPHMFMDDLETLEINHKNKLYGWANKNGRVLEFETMNEKLENGRRLFTIAAVIDGKSIAEGKAFNKKDASQIAAQAAVEKLGIVNSDSKIDTNAKHE</sequence>
<dbReference type="PROSITE" id="PS00517">
    <property type="entry name" value="RNASE_3_1"/>
    <property type="match status" value="1"/>
</dbReference>
<feature type="binding site" evidence="8">
    <location>
        <position position="125"/>
    </location>
    <ligand>
        <name>Mg(2+)</name>
        <dbReference type="ChEBI" id="CHEBI:18420"/>
    </ligand>
</feature>
<evidence type="ECO:0000259" key="9">
    <source>
        <dbReference type="PROSITE" id="PS50137"/>
    </source>
</evidence>
<keyword evidence="7 8" id="KW-0694">RNA-binding</keyword>
<keyword evidence="12" id="KW-1185">Reference proteome</keyword>
<dbReference type="SMART" id="SM00358">
    <property type="entry name" value="DSRM"/>
    <property type="match status" value="1"/>
</dbReference>
<dbReference type="PANTHER" id="PTHR11207">
    <property type="entry name" value="RIBONUCLEASE III"/>
    <property type="match status" value="1"/>
</dbReference>
<feature type="active site" evidence="8">
    <location>
        <position position="59"/>
    </location>
</feature>
<dbReference type="GO" id="GO:0004525">
    <property type="term" value="F:ribonuclease III activity"/>
    <property type="evidence" value="ECO:0007669"/>
    <property type="project" value="UniProtKB-EC"/>
</dbReference>
<dbReference type="PANTHER" id="PTHR11207:SF0">
    <property type="entry name" value="RIBONUCLEASE 3"/>
    <property type="match status" value="1"/>
</dbReference>
<keyword evidence="8" id="KW-0460">Magnesium</keyword>
<keyword evidence="8" id="KW-0479">Metal-binding</keyword>
<protein>
    <recommendedName>
        <fullName evidence="8">Ribonuclease 3</fullName>
        <ecNumber evidence="8">3.1.26.3</ecNumber>
    </recommendedName>
    <alternativeName>
        <fullName evidence="8">Ribonuclease III</fullName>
        <shortName evidence="8">RNase III</shortName>
    </alternativeName>
</protein>
<keyword evidence="4 8" id="KW-0540">Nuclease</keyword>
<accession>A0ABS9KQM4</accession>
<dbReference type="EC" id="3.1.26.3" evidence="8"/>
<comment type="subunit">
    <text evidence="8">Homodimer.</text>
</comment>
<dbReference type="HAMAP" id="MF_00104">
    <property type="entry name" value="RNase_III"/>
    <property type="match status" value="1"/>
</dbReference>
<evidence type="ECO:0000256" key="2">
    <source>
        <dbReference type="ARBA" id="ARBA00010183"/>
    </source>
</evidence>
<comment type="similarity">
    <text evidence="2">Belongs to the ribonuclease III family.</text>
</comment>
<keyword evidence="8" id="KW-0698">rRNA processing</keyword>
<dbReference type="CDD" id="cd10845">
    <property type="entry name" value="DSRM_RNAse_III_family"/>
    <property type="match status" value="1"/>
</dbReference>
<feature type="binding site" evidence="8">
    <location>
        <position position="55"/>
    </location>
    <ligand>
        <name>Mg(2+)</name>
        <dbReference type="ChEBI" id="CHEBI:18420"/>
    </ligand>
</feature>
<keyword evidence="8" id="KW-0963">Cytoplasm</keyword>
<keyword evidence="6 8" id="KW-0378">Hydrolase</keyword>
<evidence type="ECO:0000313" key="11">
    <source>
        <dbReference type="EMBL" id="MCG2614628.1"/>
    </source>
</evidence>
<dbReference type="NCBIfam" id="TIGR02191">
    <property type="entry name" value="RNaseIII"/>
    <property type="match status" value="1"/>
</dbReference>
<evidence type="ECO:0000313" key="12">
    <source>
        <dbReference type="Proteomes" id="UP001165367"/>
    </source>
</evidence>
<keyword evidence="3 8" id="KW-0507">mRNA processing</keyword>
<dbReference type="PROSITE" id="PS50142">
    <property type="entry name" value="RNASE_3_2"/>
    <property type="match status" value="1"/>
</dbReference>
<comment type="catalytic activity">
    <reaction evidence="1 8">
        <text>Endonucleolytic cleavage to 5'-phosphomonoester.</text>
        <dbReference type="EC" id="3.1.26.3"/>
    </reaction>
</comment>
<evidence type="ECO:0000256" key="8">
    <source>
        <dbReference type="HAMAP-Rule" id="MF_00104"/>
    </source>
</evidence>
<dbReference type="CDD" id="cd00593">
    <property type="entry name" value="RIBOc"/>
    <property type="match status" value="1"/>
</dbReference>
<evidence type="ECO:0000259" key="10">
    <source>
        <dbReference type="PROSITE" id="PS50142"/>
    </source>
</evidence>
<feature type="domain" description="DRBM" evidence="9">
    <location>
        <begin position="167"/>
        <end position="235"/>
    </location>
</feature>
<dbReference type="InterPro" id="IPR036389">
    <property type="entry name" value="RNase_III_sf"/>
</dbReference>
<dbReference type="InterPro" id="IPR011907">
    <property type="entry name" value="RNase_III"/>
</dbReference>
<dbReference type="Gene3D" id="3.30.160.20">
    <property type="match status" value="1"/>
</dbReference>
<evidence type="ECO:0000256" key="1">
    <source>
        <dbReference type="ARBA" id="ARBA00000109"/>
    </source>
</evidence>
<evidence type="ECO:0000256" key="5">
    <source>
        <dbReference type="ARBA" id="ARBA00022759"/>
    </source>
</evidence>
<organism evidence="11 12">
    <name type="scientific">Terrimonas ginsenosidimutans</name>
    <dbReference type="NCBI Taxonomy" id="2908004"/>
    <lineage>
        <taxon>Bacteria</taxon>
        <taxon>Pseudomonadati</taxon>
        <taxon>Bacteroidota</taxon>
        <taxon>Chitinophagia</taxon>
        <taxon>Chitinophagales</taxon>
        <taxon>Chitinophagaceae</taxon>
        <taxon>Terrimonas</taxon>
    </lineage>
</organism>
<dbReference type="Proteomes" id="UP001165367">
    <property type="component" value="Unassembled WGS sequence"/>
</dbReference>
<dbReference type="Pfam" id="PF14622">
    <property type="entry name" value="Ribonucleas_3_3"/>
    <property type="match status" value="1"/>
</dbReference>
<keyword evidence="8" id="KW-0819">tRNA processing</keyword>
<comment type="caution">
    <text evidence="11">The sequence shown here is derived from an EMBL/GenBank/DDBJ whole genome shotgun (WGS) entry which is preliminary data.</text>
</comment>
<dbReference type="InterPro" id="IPR014720">
    <property type="entry name" value="dsRBD_dom"/>
</dbReference>
<feature type="binding site" evidence="8">
    <location>
        <position position="128"/>
    </location>
    <ligand>
        <name>Mg(2+)</name>
        <dbReference type="ChEBI" id="CHEBI:18420"/>
    </ligand>
</feature>
<dbReference type="PROSITE" id="PS50137">
    <property type="entry name" value="DS_RBD"/>
    <property type="match status" value="1"/>
</dbReference>
<keyword evidence="8" id="KW-0699">rRNA-binding</keyword>
<dbReference type="Pfam" id="PF00035">
    <property type="entry name" value="dsrm"/>
    <property type="match status" value="1"/>
</dbReference>
<dbReference type="Gene3D" id="1.10.1520.10">
    <property type="entry name" value="Ribonuclease III domain"/>
    <property type="match status" value="1"/>
</dbReference>
<comment type="cofactor">
    <cofactor evidence="8">
        <name>Mg(2+)</name>
        <dbReference type="ChEBI" id="CHEBI:18420"/>
    </cofactor>
</comment>
<name>A0ABS9KQM4_9BACT</name>
<comment type="function">
    <text evidence="8">Digests double-stranded RNA. Involved in the processing of primary rRNA transcript to yield the immediate precursors to the large and small rRNAs (23S and 16S). Processes some mRNAs, and tRNAs when they are encoded in the rRNA operon. Processes pre-crRNA and tracrRNA of type II CRISPR loci if present in the organism.</text>
</comment>
<comment type="subcellular location">
    <subcellularLocation>
        <location evidence="8">Cytoplasm</location>
    </subcellularLocation>
</comment>
<evidence type="ECO:0000256" key="3">
    <source>
        <dbReference type="ARBA" id="ARBA00022664"/>
    </source>
</evidence>